<evidence type="ECO:0000256" key="5">
    <source>
        <dbReference type="ARBA" id="ARBA00022598"/>
    </source>
</evidence>
<keyword evidence="7" id="KW-0479">Metal-binding</keyword>
<sequence>MPKRRDIKKILIIGSGPIVIGQAAEFDFSGSQASRALREEGYHTIIVNSNPATIQTDPDTADTVYIEPLNTVTLEKIIAQERPDGLLPGFGGQTGLNLAYKLVEQGILQKYSVELLGTEFATIKAAEDRDAFCTLMNKINEPIPKSFACKNFQEIKKAVEEIPYPVLVRPAYTLGGTGSGVANNWNELQEIAHLGMRQSQIGQVLIEENLLGWKEFEYEVMRDNADNCITICSMENINPMGVHTGESIVIAPAQTLTDQQHQRLRSISLKIIRALNIRGGCNIQFAVNPRKWEYRVIEVNPRVSRSSALATKATGYPIARVSAKIAVGMNLDEIPNKVTRKTTAAFEPALDYVVIKIPRWPFDKFPSVNRRITTQMKSTGEAMAIAGTIEETLCKAIRSLEINRSGFEPEKIIEHKLIEELQLPTDRLLFCIAEALRRGYTIKKVSQLTAIDKFFISKIANIVKFEKTLARSPLNRELLQKAKHLGFSDKEIARIRQITEDEVRGLRKVYNIRPGFAMVDTCAGEFEAVTPYYYSSYTAQPYKKRAKDRRRILVIGSGPIRIGQGIEFDYCCVHASKALKDAGYEAIMMNNNPETVSTDFDVSTRLYFEPLTLEDVLNVIEKEGIEGVILQFGGQTSINLALPLAQLIKKKKLNLKILGTQPEDIHRAEDRKQFSKLLRSLGICQPPFGTGYTFEDVKSVAQKIGYPVIVRPSYVLGGRAMEIVYDENGLEQYIAAAASVSKEHPVLVDKYIADAIEVDVDALCDGQEVFIAGIMEHIEQAGVHSGDSYCVIPPHTLGPSIIKRIRKITTQLARSLNTRGLINIQFAIKGNKIYVLEANPRASRTIPYVSKTIGIPVARYATFIMLDKPLRSLKKLGLDKTRRNNFVSIKGPVFPFLKLPGVDPLLGPEMKSTGEVMAIDRNFGAAYYKAILSDDKFSSRGTVYITVRDKDKPKILRLVQEFVKLKFRIVATRGTAEFLRKKGIDVKTVYRISEHKSPNALDLMQAGKIHLIINTPTMTTAAKRDGYLMRRLAVELNIPFITAITSAYAEIEAIKYARKEKLMTRPLHKYYA</sequence>
<feature type="binding site" evidence="17">
    <location>
        <position position="298"/>
    </location>
    <ligand>
        <name>ATP</name>
        <dbReference type="ChEBI" id="CHEBI:30616"/>
        <label>1</label>
    </ligand>
</feature>
<keyword evidence="4 17" id="KW-0055">Arginine biosynthesis</keyword>
<feature type="binding site" evidence="17">
    <location>
        <position position="298"/>
    </location>
    <ligand>
        <name>Mn(2+)</name>
        <dbReference type="ChEBI" id="CHEBI:29035"/>
        <label>1</label>
    </ligand>
</feature>
<dbReference type="InterPro" id="IPR036914">
    <property type="entry name" value="MGS-like_dom_sf"/>
</dbReference>
<keyword evidence="6 17" id="KW-0028">Amino-acid biosynthesis</keyword>
<evidence type="ECO:0000256" key="1">
    <source>
        <dbReference type="ARBA" id="ARBA00001936"/>
    </source>
</evidence>
<dbReference type="GO" id="GO:0005524">
    <property type="term" value="F:ATP binding"/>
    <property type="evidence" value="ECO:0007669"/>
    <property type="project" value="UniProtKB-UniRule"/>
</dbReference>
<dbReference type="SUPFAM" id="SSF52335">
    <property type="entry name" value="Methylglyoxal synthase-like"/>
    <property type="match status" value="1"/>
</dbReference>
<feature type="binding site" evidence="17">
    <location>
        <position position="782"/>
    </location>
    <ligand>
        <name>ATP</name>
        <dbReference type="ChEBI" id="CHEBI:30616"/>
        <label>2</label>
    </ligand>
</feature>
<feature type="binding site" evidence="17">
    <location>
        <position position="284"/>
    </location>
    <ligand>
        <name>Mg(2+)</name>
        <dbReference type="ChEBI" id="CHEBI:18420"/>
        <label>1</label>
    </ligand>
</feature>
<evidence type="ECO:0000256" key="7">
    <source>
        <dbReference type="ARBA" id="ARBA00022723"/>
    </source>
</evidence>
<comment type="pathway">
    <text evidence="17">Pyrimidine metabolism; UMP biosynthesis via de novo pathway; (S)-dihydroorotate from bicarbonate: step 1/3.</text>
</comment>
<evidence type="ECO:0000256" key="13">
    <source>
        <dbReference type="ARBA" id="ARBA00023211"/>
    </source>
</evidence>
<dbReference type="InterPro" id="IPR033937">
    <property type="entry name" value="MGS_CPS_CarB"/>
</dbReference>
<feature type="binding site" evidence="17">
    <location>
        <position position="175"/>
    </location>
    <ligand>
        <name>ATP</name>
        <dbReference type="ChEBI" id="CHEBI:30616"/>
        <label>1</label>
    </ligand>
</feature>
<dbReference type="GO" id="GO:0005737">
    <property type="term" value="C:cytoplasm"/>
    <property type="evidence" value="ECO:0007669"/>
    <property type="project" value="TreeGrafter"/>
</dbReference>
<feature type="binding site" evidence="17">
    <location>
        <position position="839"/>
    </location>
    <ligand>
        <name>Mn(2+)</name>
        <dbReference type="ChEBI" id="CHEBI:29035"/>
        <label>4</label>
    </ligand>
</feature>
<feature type="binding site" evidence="17">
    <location>
        <position position="757"/>
    </location>
    <ligand>
        <name>ATP</name>
        <dbReference type="ChEBI" id="CHEBI:30616"/>
        <label>2</label>
    </ligand>
</feature>
<dbReference type="PROSITE" id="PS00867">
    <property type="entry name" value="CPSASE_2"/>
    <property type="match status" value="2"/>
</dbReference>
<dbReference type="GO" id="GO:0044205">
    <property type="term" value="P:'de novo' UMP biosynthetic process"/>
    <property type="evidence" value="ECO:0007669"/>
    <property type="project" value="UniProtKB-UniRule"/>
</dbReference>
<feature type="binding site" evidence="17">
    <location>
        <position position="785"/>
    </location>
    <ligand>
        <name>ATP</name>
        <dbReference type="ChEBI" id="CHEBI:30616"/>
        <label>2</label>
    </ligand>
</feature>
<evidence type="ECO:0000256" key="17">
    <source>
        <dbReference type="HAMAP-Rule" id="MF_01210"/>
    </source>
</evidence>
<dbReference type="InterPro" id="IPR005483">
    <property type="entry name" value="CPSase_dom"/>
</dbReference>
<feature type="binding site" evidence="17">
    <location>
        <position position="825"/>
    </location>
    <ligand>
        <name>Mn(2+)</name>
        <dbReference type="ChEBI" id="CHEBI:29035"/>
        <label>3</label>
    </ligand>
</feature>
<feature type="binding site" evidence="17">
    <location>
        <position position="837"/>
    </location>
    <ligand>
        <name>Mn(2+)</name>
        <dbReference type="ChEBI" id="CHEBI:29035"/>
        <label>3</label>
    </ligand>
</feature>
<comment type="caution">
    <text evidence="17">Lacks conserved residue(s) required for the propagation of feature annotation.</text>
</comment>
<evidence type="ECO:0000256" key="8">
    <source>
        <dbReference type="ARBA" id="ARBA00022737"/>
    </source>
</evidence>
<dbReference type="AlphaFoldDB" id="A0A1V4QGC8"/>
<evidence type="ECO:0000256" key="12">
    <source>
        <dbReference type="ARBA" id="ARBA00022975"/>
    </source>
</evidence>
<feature type="binding site" evidence="17">
    <location>
        <position position="129"/>
    </location>
    <ligand>
        <name>ATP</name>
        <dbReference type="ChEBI" id="CHEBI:30616"/>
        <label>1</label>
    </ligand>
</feature>
<dbReference type="PANTHER" id="PTHR11405">
    <property type="entry name" value="CARBAMOYLTRANSFERASE FAMILY MEMBER"/>
    <property type="match status" value="1"/>
</dbReference>
<feature type="binding site" evidence="17">
    <location>
        <position position="284"/>
    </location>
    <ligand>
        <name>Mn(2+)</name>
        <dbReference type="ChEBI" id="CHEBI:29035"/>
        <label>1</label>
    </ligand>
</feature>
<evidence type="ECO:0000256" key="9">
    <source>
        <dbReference type="ARBA" id="ARBA00022741"/>
    </source>
</evidence>
<dbReference type="HAMAP" id="MF_01210_A">
    <property type="entry name" value="CPSase_L_chain_A"/>
    <property type="match status" value="1"/>
</dbReference>
<evidence type="ECO:0000256" key="15">
    <source>
        <dbReference type="ARBA" id="ARBA00048816"/>
    </source>
</evidence>
<comment type="function">
    <text evidence="16">Small subunit of the glutamine-dependent carbamoyl phosphate synthetase (CPSase). CPSase catalyzes the formation of carbamoyl phosphate from the ammonia moiety of glutamine, carbonate, and phosphate donated by ATP, constituting the first step of the biosynthetic pathway leading to pyrimidine nucleotides. The large subunit (synthetase) binds the substrates ammonia (free or transferred from glutamine from the small subunit), hydrogencarbonate and ATP and carries out an ATP-coupled ligase reaction, activating hydrogencarbonate by forming carboxy phosphate which reacts with ammonia to form carbamoyl phosphate.</text>
</comment>
<evidence type="ECO:0000256" key="16">
    <source>
        <dbReference type="ARBA" id="ARBA00060037"/>
    </source>
</evidence>
<dbReference type="PROSITE" id="PS50975">
    <property type="entry name" value="ATP_GRASP"/>
    <property type="match status" value="2"/>
</dbReference>
<dbReference type="Gene3D" id="3.40.50.20">
    <property type="match status" value="2"/>
</dbReference>
<keyword evidence="8 17" id="KW-0677">Repeat</keyword>
<feature type="binding site" evidence="17">
    <location>
        <position position="243"/>
    </location>
    <ligand>
        <name>ATP</name>
        <dbReference type="ChEBI" id="CHEBI:30616"/>
        <label>1</label>
    </ligand>
</feature>
<feature type="domain" description="ATP-grasp" evidence="18">
    <location>
        <begin position="133"/>
        <end position="327"/>
    </location>
</feature>
<keyword evidence="9 17" id="KW-0547">Nucleotide-binding</keyword>
<dbReference type="InterPro" id="IPR006275">
    <property type="entry name" value="CPSase_lsu"/>
</dbReference>
<comment type="pathway">
    <text evidence="2 17">Amino-acid biosynthesis; L-arginine biosynthesis; carbamoyl phosphate from bicarbonate: step 1/1.</text>
</comment>
<feature type="binding site" evidence="17">
    <location>
        <position position="784"/>
    </location>
    <ligand>
        <name>ATP</name>
        <dbReference type="ChEBI" id="CHEBI:30616"/>
        <label>2</label>
    </ligand>
</feature>
<feature type="binding site" evidence="17">
    <location>
        <position position="837"/>
    </location>
    <ligand>
        <name>Mg(2+)</name>
        <dbReference type="ChEBI" id="CHEBI:18420"/>
        <label>4</label>
    </ligand>
</feature>
<dbReference type="PROSITE" id="PS51855">
    <property type="entry name" value="MGS"/>
    <property type="match status" value="1"/>
</dbReference>
<evidence type="ECO:0000256" key="2">
    <source>
        <dbReference type="ARBA" id="ARBA00005077"/>
    </source>
</evidence>
<dbReference type="SUPFAM" id="SSF48108">
    <property type="entry name" value="Carbamoyl phosphate synthetase, large subunit connection domain"/>
    <property type="match status" value="1"/>
</dbReference>
<dbReference type="InterPro" id="IPR005480">
    <property type="entry name" value="CPSase_lsu_oligo"/>
</dbReference>
<feature type="binding site" evidence="17">
    <location>
        <position position="215"/>
    </location>
    <ligand>
        <name>ATP</name>
        <dbReference type="ChEBI" id="CHEBI:30616"/>
        <label>1</label>
    </ligand>
</feature>
<proteinExistence type="inferred from homology"/>
<dbReference type="InterPro" id="IPR036897">
    <property type="entry name" value="CarbamoylP_synth_lsu_oligo_sf"/>
</dbReference>
<dbReference type="CDD" id="cd01424">
    <property type="entry name" value="MGS_CPS_II"/>
    <property type="match status" value="1"/>
</dbReference>
<dbReference type="UniPathway" id="UPA00070">
    <property type="reaction ID" value="UER00115"/>
</dbReference>
<dbReference type="PROSITE" id="PS00866">
    <property type="entry name" value="CPSASE_1"/>
    <property type="match status" value="2"/>
</dbReference>
<dbReference type="Pfam" id="PF02787">
    <property type="entry name" value="CPSase_L_D3"/>
    <property type="match status" value="1"/>
</dbReference>
<comment type="function">
    <text evidence="17">Large subunit of the glutamine-dependent carbamoyl phosphate synthetase (CPSase). CPSase catalyzes the formation of carbamoyl phosphate from the ammonia moiety of glutamine, carbonate, and phosphate donated by ATP, constituting the first step of 2 biosynthetic pathways, one leading to arginine and/or urea and the other to pyrimidine nucleotides. The large subunit (synthetase) binds the substrates ammonia (free or transferred from glutamine from the small subunit), hydrogencarbonate and ATP and carries out an ATP-coupled ligase reaction, activating hydrogencarbonate by forming carboxy phosphate which reacts with ammonia to form carbamoyl phosphate.</text>
</comment>
<feature type="binding site" evidence="17">
    <location>
        <position position="783"/>
    </location>
    <ligand>
        <name>ATP</name>
        <dbReference type="ChEBI" id="CHEBI:30616"/>
        <label>2</label>
    </ligand>
</feature>
<accession>A0A1V4QGC8</accession>
<feature type="binding site" evidence="17">
    <location>
        <position position="176"/>
    </location>
    <ligand>
        <name>ATP</name>
        <dbReference type="ChEBI" id="CHEBI:30616"/>
        <label>1</label>
    </ligand>
</feature>
<feature type="domain" description="ATP-grasp" evidence="18">
    <location>
        <begin position="675"/>
        <end position="866"/>
    </location>
</feature>
<evidence type="ECO:0000259" key="19">
    <source>
        <dbReference type="PROSITE" id="PS51855"/>
    </source>
</evidence>
<dbReference type="HAMAP" id="MF_01210_B">
    <property type="entry name" value="CPSase_L_chain_B"/>
    <property type="match status" value="1"/>
</dbReference>
<feature type="binding site" evidence="17">
    <location>
        <position position="750"/>
    </location>
    <ligand>
        <name>ATP</name>
        <dbReference type="ChEBI" id="CHEBI:30616"/>
        <label>2</label>
    </ligand>
</feature>
<evidence type="ECO:0000256" key="11">
    <source>
        <dbReference type="ARBA" id="ARBA00022842"/>
    </source>
</evidence>
<feature type="binding site" evidence="17">
    <location>
        <position position="210"/>
    </location>
    <ligand>
        <name>ATP</name>
        <dbReference type="ChEBI" id="CHEBI:30616"/>
        <label>1</label>
    </ligand>
</feature>
<dbReference type="GO" id="GO:0004088">
    <property type="term" value="F:carbamoyl-phosphate synthase (glutamine-hydrolyzing) activity"/>
    <property type="evidence" value="ECO:0007669"/>
    <property type="project" value="UniProtKB-UniRule"/>
</dbReference>
<feature type="binding site" evidence="17">
    <location>
        <position position="837"/>
    </location>
    <ligand>
        <name>Mn(2+)</name>
        <dbReference type="ChEBI" id="CHEBI:29035"/>
        <label>4</label>
    </ligand>
</feature>
<evidence type="ECO:0000313" key="21">
    <source>
        <dbReference type="Proteomes" id="UP000191663"/>
    </source>
</evidence>
<comment type="domain">
    <text evidence="17">The large subunit is composed of 2 ATP-grasp domains that are involved in binding the 2 ATP molecules needed for carbamoyl phosphate synthesis. The N-terminal ATP-grasp domain (referred to as the carboxyphosphate synthetic component) catalyzes the ATP-dependent phosphorylation of hydrogencarbonate to carboxyphosphate and the subsequent nucleophilic attack by ammonia to form a carbamate intermediate. The C-terminal ATP-grasp domain (referred to as the carbamoyl phosphate synthetic component) then catalyzes the phosphorylation of carbamate with the second ATP to form the end product carbamoyl phosphate. The reactive and unstable enzyme intermediates are sequentially channeled from one active site to the next through the interior of the protein over a distance of at least 96 A.</text>
</comment>
<evidence type="ECO:0000256" key="3">
    <source>
        <dbReference type="ARBA" id="ARBA00009799"/>
    </source>
</evidence>
<protein>
    <recommendedName>
        <fullName evidence="17">Carbamoyl phosphate synthase large chain</fullName>
        <ecNumber evidence="17">6.3.4.16</ecNumber>
        <ecNumber evidence="17">6.3.5.5</ecNumber>
    </recommendedName>
    <alternativeName>
        <fullName evidence="17">Carbamoyl phosphate synthetase ammonia chain</fullName>
    </alternativeName>
</protein>
<dbReference type="GO" id="GO:0004087">
    <property type="term" value="F:carbamoyl-phosphate synthase (ammonia) activity"/>
    <property type="evidence" value="ECO:0007669"/>
    <property type="project" value="UniProtKB-EC"/>
</dbReference>
<feature type="binding site" evidence="17">
    <location>
        <position position="300"/>
    </location>
    <ligand>
        <name>Mg(2+)</name>
        <dbReference type="ChEBI" id="CHEBI:18420"/>
        <label>2</label>
    </ligand>
</feature>
<evidence type="ECO:0000256" key="4">
    <source>
        <dbReference type="ARBA" id="ARBA00022571"/>
    </source>
</evidence>
<feature type="binding site" evidence="17">
    <location>
        <position position="300"/>
    </location>
    <ligand>
        <name>Mn(2+)</name>
        <dbReference type="ChEBI" id="CHEBI:29035"/>
        <label>2</label>
    </ligand>
</feature>
<dbReference type="InterPro" id="IPR011607">
    <property type="entry name" value="MGS-like_dom"/>
</dbReference>
<dbReference type="EC" id="6.3.4.16" evidence="17"/>
<comment type="caution">
    <text evidence="20">The sequence shown here is derived from an EMBL/GenBank/DDBJ whole genome shotgun (WGS) entry which is preliminary data.</text>
</comment>
<gene>
    <name evidence="17" type="primary">carB</name>
    <name evidence="20" type="ORF">BXT86_01340</name>
</gene>
<feature type="region of interest" description="Allosteric domain" evidence="17">
    <location>
        <begin position="936"/>
        <end position="1072"/>
    </location>
</feature>
<dbReference type="FunFam" id="3.30.470.20:FF:000026">
    <property type="entry name" value="Carbamoyl-phosphate synthase large chain"/>
    <property type="match status" value="1"/>
</dbReference>
<dbReference type="GO" id="GO:0006541">
    <property type="term" value="P:glutamine metabolic process"/>
    <property type="evidence" value="ECO:0007669"/>
    <property type="project" value="TreeGrafter"/>
</dbReference>
<feature type="binding site" evidence="17">
    <location>
        <position position="298"/>
    </location>
    <ligand>
        <name>Mn(2+)</name>
        <dbReference type="ChEBI" id="CHEBI:29035"/>
        <label>2</label>
    </ligand>
</feature>
<dbReference type="FunFam" id="3.40.50.20:FF:000001">
    <property type="entry name" value="Carbamoyl-phosphate synthase large chain"/>
    <property type="match status" value="2"/>
</dbReference>
<evidence type="ECO:0000256" key="6">
    <source>
        <dbReference type="ARBA" id="ARBA00022605"/>
    </source>
</evidence>
<feature type="binding site" evidence="17">
    <location>
        <position position="825"/>
    </location>
    <ligand>
        <name>ATP</name>
        <dbReference type="ChEBI" id="CHEBI:30616"/>
        <label>2</label>
    </ligand>
</feature>
<comment type="cofactor">
    <cofactor evidence="17">
        <name>Mg(2+)</name>
        <dbReference type="ChEBI" id="CHEBI:18420"/>
    </cofactor>
    <cofactor evidence="17">
        <name>Mn(2+)</name>
        <dbReference type="ChEBI" id="CHEBI:29035"/>
    </cofactor>
    <text evidence="17">Binds 4 Mg(2+) or Mn(2+) ions per subunit.</text>
</comment>
<reference evidence="21" key="1">
    <citation type="submission" date="2017-01" db="EMBL/GenBank/DDBJ databases">
        <title>Novel pathways for hydrocarbon cycling and metabolic interdependencies in hydrothermal sediment communities.</title>
        <authorList>
            <person name="Dombrowski N."/>
            <person name="Seitz K."/>
            <person name="Teske A."/>
            <person name="Baker B."/>
        </authorList>
    </citation>
    <scope>NUCLEOTIDE SEQUENCE [LARGE SCALE GENOMIC DNA]</scope>
</reference>
<dbReference type="Gene3D" id="3.30.1490.20">
    <property type="entry name" value="ATP-grasp fold, A domain"/>
    <property type="match status" value="1"/>
</dbReference>
<feature type="binding site" evidence="17">
    <location>
        <position position="752"/>
    </location>
    <ligand>
        <name>ATP</name>
        <dbReference type="ChEBI" id="CHEBI:30616"/>
        <label>2</label>
    </ligand>
</feature>
<dbReference type="FunFam" id="3.30.1490.20:FF:000001">
    <property type="entry name" value="Carbamoyl-phosphate synthase large chain"/>
    <property type="match status" value="1"/>
</dbReference>
<dbReference type="NCBIfam" id="NF009455">
    <property type="entry name" value="PRK12815.1"/>
    <property type="match status" value="1"/>
</dbReference>
<feature type="domain" description="MGS-like" evidence="19">
    <location>
        <begin position="935"/>
        <end position="1072"/>
    </location>
</feature>
<dbReference type="GO" id="GO:0046872">
    <property type="term" value="F:metal ion binding"/>
    <property type="evidence" value="ECO:0007669"/>
    <property type="project" value="UniProtKB-KW"/>
</dbReference>
<keyword evidence="10 17" id="KW-0067">ATP-binding</keyword>
<dbReference type="InterPro" id="IPR011761">
    <property type="entry name" value="ATP-grasp"/>
</dbReference>
<dbReference type="Gene3D" id="1.10.1030.10">
    <property type="entry name" value="Carbamoyl-phosphate synthetase, large subunit oligomerisation domain"/>
    <property type="match status" value="1"/>
</dbReference>
<dbReference type="EMBL" id="MUKB01000016">
    <property type="protein sequence ID" value="OPX18408.1"/>
    <property type="molecule type" value="Genomic_DNA"/>
</dbReference>
<feature type="region of interest" description="Carboxyphosphate synthetic domain" evidence="17">
    <location>
        <begin position="1"/>
        <end position="401"/>
    </location>
</feature>
<dbReference type="SMART" id="SM00851">
    <property type="entry name" value="MGS"/>
    <property type="match status" value="1"/>
</dbReference>
<feature type="binding site" evidence="17">
    <location>
        <position position="208"/>
    </location>
    <ligand>
        <name>ATP</name>
        <dbReference type="ChEBI" id="CHEBI:30616"/>
        <label>1</label>
    </ligand>
</feature>
<dbReference type="SUPFAM" id="SSF56059">
    <property type="entry name" value="Glutathione synthetase ATP-binding domain-like"/>
    <property type="match status" value="2"/>
</dbReference>
<dbReference type="Pfam" id="PF02786">
    <property type="entry name" value="CPSase_L_D2"/>
    <property type="match status" value="2"/>
</dbReference>
<dbReference type="Gene3D" id="3.40.50.1380">
    <property type="entry name" value="Methylglyoxal synthase-like domain"/>
    <property type="match status" value="1"/>
</dbReference>
<dbReference type="FunFam" id="3.30.470.20:FF:000001">
    <property type="entry name" value="Carbamoyl-phosphate synthase large chain"/>
    <property type="match status" value="1"/>
</dbReference>
<dbReference type="UniPathway" id="UPA00068">
    <property type="reaction ID" value="UER00171"/>
</dbReference>
<dbReference type="InterPro" id="IPR016185">
    <property type="entry name" value="PreATP-grasp_dom_sf"/>
</dbReference>
<dbReference type="Pfam" id="PF25596">
    <property type="entry name" value="CPSase_L_D1"/>
    <property type="match status" value="2"/>
</dbReference>
<feature type="binding site" evidence="17">
    <location>
        <position position="839"/>
    </location>
    <ligand>
        <name>Mg(2+)</name>
        <dbReference type="ChEBI" id="CHEBI:18420"/>
        <label>4</label>
    </ligand>
</feature>
<dbReference type="PRINTS" id="PR00098">
    <property type="entry name" value="CPSASE"/>
</dbReference>
<evidence type="ECO:0000256" key="10">
    <source>
        <dbReference type="ARBA" id="ARBA00022840"/>
    </source>
</evidence>
<comment type="catalytic activity">
    <reaction evidence="15 17">
        <text>hydrogencarbonate + L-glutamine + 2 ATP + H2O = carbamoyl phosphate + L-glutamate + 2 ADP + phosphate + 2 H(+)</text>
        <dbReference type="Rhea" id="RHEA:18633"/>
        <dbReference type="ChEBI" id="CHEBI:15377"/>
        <dbReference type="ChEBI" id="CHEBI:15378"/>
        <dbReference type="ChEBI" id="CHEBI:17544"/>
        <dbReference type="ChEBI" id="CHEBI:29985"/>
        <dbReference type="ChEBI" id="CHEBI:30616"/>
        <dbReference type="ChEBI" id="CHEBI:43474"/>
        <dbReference type="ChEBI" id="CHEBI:58228"/>
        <dbReference type="ChEBI" id="CHEBI:58359"/>
        <dbReference type="ChEBI" id="CHEBI:456216"/>
        <dbReference type="EC" id="6.3.5.5"/>
    </reaction>
</comment>
<dbReference type="NCBIfam" id="NF003671">
    <property type="entry name" value="PRK05294.1"/>
    <property type="match status" value="1"/>
</dbReference>
<organism evidence="20 21">
    <name type="scientific">candidate division WOR-3 bacterium 4484_100</name>
    <dbReference type="NCBI Taxonomy" id="1936077"/>
    <lineage>
        <taxon>Bacteria</taxon>
        <taxon>Bacteria division WOR-3</taxon>
    </lineage>
</organism>
<feature type="binding site" evidence="17">
    <location>
        <position position="284"/>
    </location>
    <ligand>
        <name>ATP</name>
        <dbReference type="ChEBI" id="CHEBI:30616"/>
        <label>1</label>
    </ligand>
</feature>
<dbReference type="FunFam" id="1.10.1030.10:FF:000002">
    <property type="entry name" value="Carbamoyl-phosphate synthase large chain"/>
    <property type="match status" value="1"/>
</dbReference>
<evidence type="ECO:0000313" key="20">
    <source>
        <dbReference type="EMBL" id="OPX18408.1"/>
    </source>
</evidence>
<keyword evidence="12 17" id="KW-0665">Pyrimidine biosynthesis</keyword>
<dbReference type="GO" id="GO:0006526">
    <property type="term" value="P:L-arginine biosynthetic process"/>
    <property type="evidence" value="ECO:0007669"/>
    <property type="project" value="UniProtKB-UniRule"/>
</dbReference>
<evidence type="ECO:0000259" key="18">
    <source>
        <dbReference type="PROSITE" id="PS50975"/>
    </source>
</evidence>
<dbReference type="EC" id="6.3.5.5" evidence="17"/>
<comment type="subunit">
    <text evidence="17">Composed of two chains; the small (or glutamine) chain promotes the hydrolysis of glutamine to ammonia, which is used by the large (or ammonia) chain to synthesize carbamoyl phosphate. Tetramer of heterodimers (alpha,beta)4.</text>
</comment>
<feature type="binding site" evidence="17">
    <location>
        <position position="169"/>
    </location>
    <ligand>
        <name>ATP</name>
        <dbReference type="ChEBI" id="CHEBI:30616"/>
        <label>1</label>
    </ligand>
</feature>
<dbReference type="InterPro" id="IPR005479">
    <property type="entry name" value="CPAse_ATP-bd"/>
</dbReference>
<feature type="binding site" evidence="17">
    <location>
        <position position="298"/>
    </location>
    <ligand>
        <name>Mg(2+)</name>
        <dbReference type="ChEBI" id="CHEBI:18420"/>
        <label>1</label>
    </ligand>
</feature>
<comment type="catalytic activity">
    <reaction evidence="14 17">
        <text>hydrogencarbonate + NH4(+) + 2 ATP = carbamoyl phosphate + 2 ADP + phosphate + 2 H(+)</text>
        <dbReference type="Rhea" id="RHEA:18029"/>
        <dbReference type="ChEBI" id="CHEBI:15378"/>
        <dbReference type="ChEBI" id="CHEBI:17544"/>
        <dbReference type="ChEBI" id="CHEBI:28938"/>
        <dbReference type="ChEBI" id="CHEBI:30616"/>
        <dbReference type="ChEBI" id="CHEBI:43474"/>
        <dbReference type="ChEBI" id="CHEBI:58228"/>
        <dbReference type="ChEBI" id="CHEBI:456216"/>
        <dbReference type="EC" id="6.3.4.16"/>
    </reaction>
</comment>
<dbReference type="PANTHER" id="PTHR11405:SF53">
    <property type="entry name" value="CARBAMOYL-PHOSPHATE SYNTHASE [AMMONIA], MITOCHONDRIAL"/>
    <property type="match status" value="1"/>
</dbReference>
<evidence type="ECO:0000256" key="14">
    <source>
        <dbReference type="ARBA" id="ARBA00047359"/>
    </source>
</evidence>
<dbReference type="SUPFAM" id="SSF52440">
    <property type="entry name" value="PreATP-grasp domain"/>
    <property type="match status" value="2"/>
</dbReference>
<dbReference type="Pfam" id="PF02142">
    <property type="entry name" value="MGS"/>
    <property type="match status" value="1"/>
</dbReference>
<dbReference type="InterPro" id="IPR013815">
    <property type="entry name" value="ATP_grasp_subdomain_1"/>
</dbReference>
<feature type="binding site" evidence="17">
    <location>
        <position position="825"/>
    </location>
    <ligand>
        <name>Mg(2+)</name>
        <dbReference type="ChEBI" id="CHEBI:18420"/>
        <label>3</label>
    </ligand>
</feature>
<dbReference type="Proteomes" id="UP000191663">
    <property type="component" value="Unassembled WGS sequence"/>
</dbReference>
<dbReference type="InterPro" id="IPR058047">
    <property type="entry name" value="CPSase_preATP-grasp"/>
</dbReference>
<comment type="cofactor">
    <cofactor evidence="1">
        <name>Mn(2+)</name>
        <dbReference type="ChEBI" id="CHEBI:29035"/>
    </cofactor>
</comment>
<dbReference type="NCBIfam" id="TIGR01369">
    <property type="entry name" value="CPSaseII_lrg"/>
    <property type="match status" value="1"/>
</dbReference>
<feature type="binding site" evidence="17">
    <location>
        <position position="711"/>
    </location>
    <ligand>
        <name>ATP</name>
        <dbReference type="ChEBI" id="CHEBI:30616"/>
        <label>2</label>
    </ligand>
</feature>
<keyword evidence="13" id="KW-0464">Manganese</keyword>
<dbReference type="Gene3D" id="3.30.470.20">
    <property type="entry name" value="ATP-grasp fold, B domain"/>
    <property type="match status" value="2"/>
</dbReference>
<keyword evidence="5 17" id="KW-0436">Ligase</keyword>
<feature type="binding site" evidence="17">
    <location>
        <position position="298"/>
    </location>
    <ligand>
        <name>Mg(2+)</name>
        <dbReference type="ChEBI" id="CHEBI:18420"/>
        <label>2</label>
    </ligand>
</feature>
<feature type="binding site" evidence="17">
    <location>
        <position position="241"/>
    </location>
    <ligand>
        <name>ATP</name>
        <dbReference type="ChEBI" id="CHEBI:30616"/>
        <label>1</label>
    </ligand>
</feature>
<feature type="binding site" evidence="17">
    <location>
        <position position="837"/>
    </location>
    <ligand>
        <name>ATP</name>
        <dbReference type="ChEBI" id="CHEBI:30616"/>
        <label>2</label>
    </ligand>
</feature>
<keyword evidence="11" id="KW-0460">Magnesium</keyword>
<name>A0A1V4QGC8_UNCW3</name>
<dbReference type="SMART" id="SM01096">
    <property type="entry name" value="CPSase_L_D3"/>
    <property type="match status" value="1"/>
</dbReference>
<feature type="binding site" evidence="17">
    <location>
        <position position="242"/>
    </location>
    <ligand>
        <name>ATP</name>
        <dbReference type="ChEBI" id="CHEBI:30616"/>
        <label>1</label>
    </ligand>
</feature>
<feature type="binding site" evidence="17">
    <location>
        <position position="837"/>
    </location>
    <ligand>
        <name>Mg(2+)</name>
        <dbReference type="ChEBI" id="CHEBI:18420"/>
        <label>3</label>
    </ligand>
</feature>
<comment type="similarity">
    <text evidence="3 17">Belongs to the CarB family.</text>
</comment>